<name>K0TKA5_THAOC</name>
<accession>K0TKA5</accession>
<organism evidence="1 2">
    <name type="scientific">Thalassiosira oceanica</name>
    <name type="common">Marine diatom</name>
    <dbReference type="NCBI Taxonomy" id="159749"/>
    <lineage>
        <taxon>Eukaryota</taxon>
        <taxon>Sar</taxon>
        <taxon>Stramenopiles</taxon>
        <taxon>Ochrophyta</taxon>
        <taxon>Bacillariophyta</taxon>
        <taxon>Coscinodiscophyceae</taxon>
        <taxon>Thalassiosirophycidae</taxon>
        <taxon>Thalassiosirales</taxon>
        <taxon>Thalassiosiraceae</taxon>
        <taxon>Thalassiosira</taxon>
    </lineage>
</organism>
<sequence>VACLACVVRSLARLRLRSSELVEHDWKCAAIAVVVDEWRDAKTVVPCCRFACQLSNDSVEVYIDFSEPTCAHGQDLSSVETAQHGLERAHHISRTVSDNLRRKLTCRPVSWSSLAQLVERETVNLEAVSSILTGRAIL</sequence>
<dbReference type="Proteomes" id="UP000266841">
    <property type="component" value="Unassembled WGS sequence"/>
</dbReference>
<dbReference type="eggNOG" id="ENOG502SQIQ">
    <property type="taxonomic scope" value="Eukaryota"/>
</dbReference>
<dbReference type="AlphaFoldDB" id="K0TKA5"/>
<dbReference type="EMBL" id="AGNL01003649">
    <property type="protein sequence ID" value="EJK74451.1"/>
    <property type="molecule type" value="Genomic_DNA"/>
</dbReference>
<proteinExistence type="predicted"/>
<gene>
    <name evidence="1" type="ORF">THAOC_03869</name>
</gene>
<protein>
    <submittedName>
        <fullName evidence="1">Uncharacterized protein</fullName>
    </submittedName>
</protein>
<evidence type="ECO:0000313" key="1">
    <source>
        <dbReference type="EMBL" id="EJK74451.1"/>
    </source>
</evidence>
<comment type="caution">
    <text evidence="1">The sequence shown here is derived from an EMBL/GenBank/DDBJ whole genome shotgun (WGS) entry which is preliminary data.</text>
</comment>
<reference evidence="1 2" key="1">
    <citation type="journal article" date="2012" name="Genome Biol.">
        <title>Genome and low-iron response of an oceanic diatom adapted to chronic iron limitation.</title>
        <authorList>
            <person name="Lommer M."/>
            <person name="Specht M."/>
            <person name="Roy A.S."/>
            <person name="Kraemer L."/>
            <person name="Andreson R."/>
            <person name="Gutowska M.A."/>
            <person name="Wolf J."/>
            <person name="Bergner S.V."/>
            <person name="Schilhabel M.B."/>
            <person name="Klostermeier U.C."/>
            <person name="Beiko R.G."/>
            <person name="Rosenstiel P."/>
            <person name="Hippler M."/>
            <person name="Laroche J."/>
        </authorList>
    </citation>
    <scope>NUCLEOTIDE SEQUENCE [LARGE SCALE GENOMIC DNA]</scope>
    <source>
        <strain evidence="1 2">CCMP1005</strain>
    </source>
</reference>
<evidence type="ECO:0000313" key="2">
    <source>
        <dbReference type="Proteomes" id="UP000266841"/>
    </source>
</evidence>
<keyword evidence="2" id="KW-1185">Reference proteome</keyword>
<feature type="non-terminal residue" evidence="1">
    <location>
        <position position="1"/>
    </location>
</feature>